<dbReference type="EMBL" id="UHAQ01000004">
    <property type="protein sequence ID" value="SUK95812.1"/>
    <property type="molecule type" value="Genomic_DNA"/>
</dbReference>
<evidence type="ECO:0000256" key="1">
    <source>
        <dbReference type="SAM" id="MobiDB-lite"/>
    </source>
</evidence>
<dbReference type="InterPro" id="IPR026359">
    <property type="entry name" value="SasC/FmtB_aggreg_dom"/>
</dbReference>
<feature type="compositionally biased region" description="Low complexity" evidence="1">
    <location>
        <begin position="42"/>
        <end position="58"/>
    </location>
</feature>
<feature type="compositionally biased region" description="Low complexity" evidence="1">
    <location>
        <begin position="107"/>
        <end position="134"/>
    </location>
</feature>
<feature type="region of interest" description="Disordered" evidence="1">
    <location>
        <begin position="42"/>
        <end position="70"/>
    </location>
</feature>
<accession>A0A380E2Z2</accession>
<organism evidence="2 3">
    <name type="scientific">Staphylococcus aureus</name>
    <dbReference type="NCBI Taxonomy" id="1280"/>
    <lineage>
        <taxon>Bacteria</taxon>
        <taxon>Bacillati</taxon>
        <taxon>Bacillota</taxon>
        <taxon>Bacilli</taxon>
        <taxon>Bacillales</taxon>
        <taxon>Staphylococcaceae</taxon>
        <taxon>Staphylococcus</taxon>
    </lineage>
</organism>
<dbReference type="NCBIfam" id="TIGR04263">
    <property type="entry name" value="SasC_Mrp_aggreg"/>
    <property type="match status" value="1"/>
</dbReference>
<dbReference type="AlphaFoldDB" id="A0A380E2Z2"/>
<feature type="compositionally biased region" description="Polar residues" evidence="1">
    <location>
        <begin position="153"/>
        <end position="164"/>
    </location>
</feature>
<name>A0A380E2Z2_STAAU</name>
<proteinExistence type="predicted"/>
<feature type="compositionally biased region" description="Polar residues" evidence="1">
    <location>
        <begin position="136"/>
        <end position="146"/>
    </location>
</feature>
<sequence>MVNHNNSSITNQVTPAPIQPSASPAQIIIILMLIQQQQRPVSNANNNDVVSNNTTLNVPNRTNENGSGGHLTLKEIQEDVRHSSDKPELVVIAEQASNRPKKRSRRAAPADPNATPADPAAAAAGNTATYTPATDPNGNNVGQNAPNEVLSFDDNSIRPSTNRSVPSVTVVDNLPGFTLINGGKVGVLSHAMVRTNMFQAGSNRTYQAQGNVLALGRINGTDTSNHGDFNGMKIINSKSKF</sequence>
<gene>
    <name evidence="2" type="ORF">NCTC5664_03824</name>
</gene>
<reference evidence="2 3" key="1">
    <citation type="submission" date="2018-06" db="EMBL/GenBank/DDBJ databases">
        <authorList>
            <consortium name="Pathogen Informatics"/>
            <person name="Doyle S."/>
        </authorList>
    </citation>
    <scope>NUCLEOTIDE SEQUENCE [LARGE SCALE GENOMIC DNA]</scope>
    <source>
        <strain evidence="2 3">NCTC5664</strain>
    </source>
</reference>
<dbReference type="Proteomes" id="UP000254502">
    <property type="component" value="Unassembled WGS sequence"/>
</dbReference>
<protein>
    <submittedName>
        <fullName evidence="2">LPXTG-motif cell wall anchor domain-containing protein</fullName>
    </submittedName>
</protein>
<evidence type="ECO:0000313" key="2">
    <source>
        <dbReference type="EMBL" id="SUK95812.1"/>
    </source>
</evidence>
<evidence type="ECO:0000313" key="3">
    <source>
        <dbReference type="Proteomes" id="UP000254502"/>
    </source>
</evidence>
<feature type="region of interest" description="Disordered" evidence="1">
    <location>
        <begin position="93"/>
        <end position="164"/>
    </location>
</feature>